<evidence type="ECO:0000259" key="1">
    <source>
        <dbReference type="Pfam" id="PF01397"/>
    </source>
</evidence>
<accession>K4B2G2</accession>
<evidence type="ECO:0000313" key="2">
    <source>
        <dbReference type="EnsemblPlants" id="Solyc01g105930.1.1"/>
    </source>
</evidence>
<dbReference type="Gramene" id="Solyc01g105930.1.1">
    <property type="protein sequence ID" value="Solyc01g105930.1.1"/>
    <property type="gene ID" value="Solyc01g105930.1"/>
</dbReference>
<name>K4B2G2_SOLLC</name>
<dbReference type="InterPro" id="IPR001906">
    <property type="entry name" value="Terpene_synth_N"/>
</dbReference>
<dbReference type="GO" id="GO:0016114">
    <property type="term" value="P:terpenoid biosynthetic process"/>
    <property type="evidence" value="ECO:0007669"/>
    <property type="project" value="InterPro"/>
</dbReference>
<keyword evidence="3" id="KW-1185">Reference proteome</keyword>
<evidence type="ECO:0000313" key="3">
    <source>
        <dbReference type="Proteomes" id="UP000004994"/>
    </source>
</evidence>
<sequence length="101" mass="11777">MITSATSLLACFSMNPVTIRRSANYKPTTWDFQYIHSVNNNYAKEMKKNLMMLADESIVQELDVKLELIDNLERLGVSYHFNDEIRQIFVDTQFLIRVGIN</sequence>
<dbReference type="GO" id="GO:0010333">
    <property type="term" value="F:terpene synthase activity"/>
    <property type="evidence" value="ECO:0007669"/>
    <property type="project" value="InterPro"/>
</dbReference>
<organism evidence="2">
    <name type="scientific">Solanum lycopersicum</name>
    <name type="common">Tomato</name>
    <name type="synonym">Lycopersicon esculentum</name>
    <dbReference type="NCBI Taxonomy" id="4081"/>
    <lineage>
        <taxon>Eukaryota</taxon>
        <taxon>Viridiplantae</taxon>
        <taxon>Streptophyta</taxon>
        <taxon>Embryophyta</taxon>
        <taxon>Tracheophyta</taxon>
        <taxon>Spermatophyta</taxon>
        <taxon>Magnoliopsida</taxon>
        <taxon>eudicotyledons</taxon>
        <taxon>Gunneridae</taxon>
        <taxon>Pentapetalae</taxon>
        <taxon>asterids</taxon>
        <taxon>lamiids</taxon>
        <taxon>Solanales</taxon>
        <taxon>Solanaceae</taxon>
        <taxon>Solanoideae</taxon>
        <taxon>Solaneae</taxon>
        <taxon>Solanum</taxon>
        <taxon>Solanum subgen. Lycopersicon</taxon>
    </lineage>
</organism>
<dbReference type="InterPro" id="IPR050148">
    <property type="entry name" value="Terpene_synthase-like"/>
</dbReference>
<dbReference type="InterPro" id="IPR036965">
    <property type="entry name" value="Terpene_synth_N_sf"/>
</dbReference>
<protein>
    <recommendedName>
        <fullName evidence="1">Terpene synthase N-terminal domain-containing protein</fullName>
    </recommendedName>
</protein>
<dbReference type="Pfam" id="PF01397">
    <property type="entry name" value="Terpene_synth"/>
    <property type="match status" value="1"/>
</dbReference>
<dbReference type="PANTHER" id="PTHR31225">
    <property type="entry name" value="OS04G0344100 PROTEIN-RELATED"/>
    <property type="match status" value="1"/>
</dbReference>
<dbReference type="InterPro" id="IPR008930">
    <property type="entry name" value="Terpenoid_cyclase/PrenylTrfase"/>
</dbReference>
<dbReference type="PANTHER" id="PTHR31225:SF83">
    <property type="entry name" value="(R)-LINALOOL SYNTHASE TPS5, CHLOROPLASTIC"/>
    <property type="match status" value="1"/>
</dbReference>
<dbReference type="AlphaFoldDB" id="K4B2G2"/>
<dbReference type="EnsemblPlants" id="Solyc01g105930.1.1">
    <property type="protein sequence ID" value="Solyc01g105930.1.1"/>
    <property type="gene ID" value="Solyc01g105930.1"/>
</dbReference>
<dbReference type="HOGENOM" id="CLU_2296589_0_0_1"/>
<dbReference type="InParanoid" id="K4B2G2"/>
<dbReference type="PhylomeDB" id="K4B2G2"/>
<reference evidence="2" key="1">
    <citation type="journal article" date="2012" name="Nature">
        <title>The tomato genome sequence provides insights into fleshy fruit evolution.</title>
        <authorList>
            <consortium name="Tomato Genome Consortium"/>
        </authorList>
    </citation>
    <scope>NUCLEOTIDE SEQUENCE [LARGE SCALE GENOMIC DNA]</scope>
    <source>
        <strain evidence="2">cv. Heinz 1706</strain>
    </source>
</reference>
<dbReference type="Gene3D" id="1.50.10.130">
    <property type="entry name" value="Terpene synthase, N-terminal domain"/>
    <property type="match status" value="1"/>
</dbReference>
<dbReference type="Proteomes" id="UP000004994">
    <property type="component" value="Chromosome 1"/>
</dbReference>
<dbReference type="PaxDb" id="4081-Solyc01g105930.1.1"/>
<feature type="domain" description="Terpene synthase N-terminal" evidence="1">
    <location>
        <begin position="35"/>
        <end position="89"/>
    </location>
</feature>
<proteinExistence type="predicted"/>
<reference evidence="2" key="2">
    <citation type="submission" date="2015-06" db="UniProtKB">
        <authorList>
            <consortium name="EnsemblPlants"/>
        </authorList>
    </citation>
    <scope>IDENTIFICATION</scope>
    <source>
        <strain evidence="2">cv. Heinz 1706</strain>
    </source>
</reference>
<dbReference type="SUPFAM" id="SSF48239">
    <property type="entry name" value="Terpenoid cyclases/Protein prenyltransferases"/>
    <property type="match status" value="1"/>
</dbReference>